<comment type="caution">
    <text evidence="1">The sequence shown here is derived from an EMBL/GenBank/DDBJ whole genome shotgun (WGS) entry which is preliminary data.</text>
</comment>
<dbReference type="OrthoDB" id="2888163at2"/>
<evidence type="ECO:0000313" key="2">
    <source>
        <dbReference type="Proteomes" id="UP000525923"/>
    </source>
</evidence>
<gene>
    <name evidence="1" type="ORF">HNQ44_001678</name>
</gene>
<dbReference type="EMBL" id="JACHHE010000004">
    <property type="protein sequence ID" value="MBB5180250.1"/>
    <property type="molecule type" value="Genomic_DNA"/>
</dbReference>
<sequence length="63" mass="7218">MSEFKKKERALLMSICMAEKVPVALGEELLRTSETFAYETQSAASRVKQYDDLIDYHFAKKNG</sequence>
<dbReference type="AlphaFoldDB" id="A0A7W8FU59"/>
<evidence type="ECO:0000313" key="1">
    <source>
        <dbReference type="EMBL" id="MBB5180250.1"/>
    </source>
</evidence>
<accession>A0A7W8FU59</accession>
<dbReference type="RefSeq" id="WP_135501876.1">
    <property type="nucleotide sequence ID" value="NZ_JACHHE010000004.1"/>
</dbReference>
<dbReference type="Proteomes" id="UP000525923">
    <property type="component" value="Unassembled WGS sequence"/>
</dbReference>
<proteinExistence type="predicted"/>
<name>A0A7W8FU59_9BACL</name>
<reference evidence="1 2" key="1">
    <citation type="submission" date="2020-08" db="EMBL/GenBank/DDBJ databases">
        <title>Genomic Encyclopedia of Type Strains, Phase IV (KMG-IV): sequencing the most valuable type-strain genomes for metagenomic binning, comparative biology and taxonomic classification.</title>
        <authorList>
            <person name="Goeker M."/>
        </authorList>
    </citation>
    <scope>NUCLEOTIDE SEQUENCE [LARGE SCALE GENOMIC DNA]</scope>
    <source>
        <strain evidence="1 2">DSM 15895</strain>
    </source>
</reference>
<protein>
    <submittedName>
        <fullName evidence="1">Uncharacterized protein</fullName>
    </submittedName>
</protein>
<organism evidence="1 2">
    <name type="scientific">Planococcus koreensis</name>
    <dbReference type="NCBI Taxonomy" id="112331"/>
    <lineage>
        <taxon>Bacteria</taxon>
        <taxon>Bacillati</taxon>
        <taxon>Bacillota</taxon>
        <taxon>Bacilli</taxon>
        <taxon>Bacillales</taxon>
        <taxon>Caryophanaceae</taxon>
        <taxon>Planococcus</taxon>
    </lineage>
</organism>
<keyword evidence="2" id="KW-1185">Reference proteome</keyword>